<accession>A0A2S3Z4M0</accession>
<evidence type="ECO:0000313" key="2">
    <source>
        <dbReference type="Proteomes" id="UP000237104"/>
    </source>
</evidence>
<dbReference type="Proteomes" id="UP000237104">
    <property type="component" value="Unassembled WGS sequence"/>
</dbReference>
<protein>
    <submittedName>
        <fullName evidence="1">Uncharacterized protein</fullName>
    </submittedName>
</protein>
<reference evidence="1 2" key="1">
    <citation type="submission" date="2018-01" db="EMBL/GenBank/DDBJ databases">
        <title>Cryobacterium sp. nov., from glaciers in China.</title>
        <authorList>
            <person name="Liu Q."/>
            <person name="Xin Y.-H."/>
        </authorList>
    </citation>
    <scope>NUCLEOTIDE SEQUENCE [LARGE SCALE GENOMIC DNA]</scope>
    <source>
        <strain evidence="1 2">TMB1-8</strain>
    </source>
</reference>
<sequence length="85" mass="8939">MAFLNALSATVTLAASELEFVGWRFRTPGAQLQSDSVEAALSASTSQQLARAQLLEALMVEAGRYPSTAADAFLAADASLARTDF</sequence>
<proteinExistence type="predicted"/>
<evidence type="ECO:0000313" key="1">
    <source>
        <dbReference type="EMBL" id="POH57902.1"/>
    </source>
</evidence>
<dbReference type="AlphaFoldDB" id="A0A2S3Z4M0"/>
<dbReference type="EMBL" id="PPXF01000076">
    <property type="protein sequence ID" value="POH57902.1"/>
    <property type="molecule type" value="Genomic_DNA"/>
</dbReference>
<dbReference type="RefSeq" id="WP_103432751.1">
    <property type="nucleotide sequence ID" value="NZ_PPXF01000076.1"/>
</dbReference>
<comment type="caution">
    <text evidence="1">The sequence shown here is derived from an EMBL/GenBank/DDBJ whole genome shotgun (WGS) entry which is preliminary data.</text>
</comment>
<name>A0A2S3Z4M0_9MICO</name>
<gene>
    <name evidence="1" type="ORF">C3B59_19080</name>
</gene>
<organism evidence="1 2">
    <name type="scientific">Cryobacterium zongtaii</name>
    <dbReference type="NCBI Taxonomy" id="1259217"/>
    <lineage>
        <taxon>Bacteria</taxon>
        <taxon>Bacillati</taxon>
        <taxon>Actinomycetota</taxon>
        <taxon>Actinomycetes</taxon>
        <taxon>Micrococcales</taxon>
        <taxon>Microbacteriaceae</taxon>
        <taxon>Cryobacterium</taxon>
    </lineage>
</organism>